<dbReference type="Proteomes" id="UP000778578">
    <property type="component" value="Unassembled WGS sequence"/>
</dbReference>
<name>A0ABS7QIP6_9ACTN</name>
<protein>
    <submittedName>
        <fullName evidence="2">DUF1275 domain-containing protein</fullName>
    </submittedName>
</protein>
<gene>
    <name evidence="2" type="ORF">K7862_32320</name>
</gene>
<keyword evidence="1" id="KW-0472">Membrane</keyword>
<dbReference type="Pfam" id="PF06912">
    <property type="entry name" value="DUF1275"/>
    <property type="match status" value="1"/>
</dbReference>
<accession>A0ABS7QIP6</accession>
<dbReference type="PANTHER" id="PTHR37314:SF4">
    <property type="entry name" value="UPF0700 TRANSMEMBRANE PROTEIN YOAK"/>
    <property type="match status" value="1"/>
</dbReference>
<evidence type="ECO:0000313" key="2">
    <source>
        <dbReference type="EMBL" id="MBY8882285.1"/>
    </source>
</evidence>
<dbReference type="PANTHER" id="PTHR37314">
    <property type="entry name" value="SLR0142 PROTEIN"/>
    <property type="match status" value="1"/>
</dbReference>
<proteinExistence type="predicted"/>
<feature type="transmembrane region" description="Helical" evidence="1">
    <location>
        <begin position="63"/>
        <end position="84"/>
    </location>
</feature>
<dbReference type="EMBL" id="JAINZZ010000068">
    <property type="protein sequence ID" value="MBY8882285.1"/>
    <property type="molecule type" value="Genomic_DNA"/>
</dbReference>
<keyword evidence="1" id="KW-1133">Transmembrane helix</keyword>
<organism evidence="2 3">
    <name type="scientific">Actinacidiphila acidipaludis</name>
    <dbReference type="NCBI Taxonomy" id="2873382"/>
    <lineage>
        <taxon>Bacteria</taxon>
        <taxon>Bacillati</taxon>
        <taxon>Actinomycetota</taxon>
        <taxon>Actinomycetes</taxon>
        <taxon>Kitasatosporales</taxon>
        <taxon>Streptomycetaceae</taxon>
        <taxon>Actinacidiphila</taxon>
    </lineage>
</organism>
<dbReference type="RefSeq" id="WP_222968509.1">
    <property type="nucleotide sequence ID" value="NZ_JAINZZ010000068.1"/>
</dbReference>
<sequence length="240" mass="23707">MDPREAAGAPARELRLAVVVLVAASGAAEPLSFLALDHVFAGVMTSNLALLGMAIGRSRSADVTAAVLALAGFGVGAGVVALVTRGRKGTLDRWPPRVLLCLAGEALLLAVGATLWAAWGGAPGQTARHALQCGLAAAMGAQAGAMVSAGRAAAPTTYLTGTLATYIVHGLSSASARPDGWIPLRLGALIAGAAVATAVLKTAPAWAGIVPCVLVVAAVLIAGTPFLTPRATGEAPSAEP</sequence>
<feature type="transmembrane region" description="Helical" evidence="1">
    <location>
        <begin position="96"/>
        <end position="119"/>
    </location>
</feature>
<reference evidence="2 3" key="1">
    <citation type="submission" date="2021-08" db="EMBL/GenBank/DDBJ databases">
        <title>WGS of actinomycetes from Thailand.</title>
        <authorList>
            <person name="Thawai C."/>
        </authorList>
    </citation>
    <scope>NUCLEOTIDE SEQUENCE [LARGE SCALE GENOMIC DNA]</scope>
    <source>
        <strain evidence="2 3">PLK6-54</strain>
    </source>
</reference>
<keyword evidence="3" id="KW-1185">Reference proteome</keyword>
<feature type="transmembrane region" description="Helical" evidence="1">
    <location>
        <begin position="182"/>
        <end position="200"/>
    </location>
</feature>
<evidence type="ECO:0000256" key="1">
    <source>
        <dbReference type="SAM" id="Phobius"/>
    </source>
</evidence>
<comment type="caution">
    <text evidence="2">The sequence shown here is derived from an EMBL/GenBank/DDBJ whole genome shotgun (WGS) entry which is preliminary data.</text>
</comment>
<evidence type="ECO:0000313" key="3">
    <source>
        <dbReference type="Proteomes" id="UP000778578"/>
    </source>
</evidence>
<keyword evidence="1" id="KW-0812">Transmembrane</keyword>
<feature type="transmembrane region" description="Helical" evidence="1">
    <location>
        <begin position="206"/>
        <end position="227"/>
    </location>
</feature>
<dbReference type="InterPro" id="IPR010699">
    <property type="entry name" value="DUF1275"/>
</dbReference>